<dbReference type="EMBL" id="FQYP01000001">
    <property type="protein sequence ID" value="SHI50174.1"/>
    <property type="molecule type" value="Genomic_DNA"/>
</dbReference>
<dbReference type="AlphaFoldDB" id="A0A1M6BNE4"/>
<dbReference type="Pfam" id="PF20050">
    <property type="entry name" value="DUF6452"/>
    <property type="match status" value="1"/>
</dbReference>
<dbReference type="Proteomes" id="UP000184432">
    <property type="component" value="Unassembled WGS sequence"/>
</dbReference>
<keyword evidence="3" id="KW-1185">Reference proteome</keyword>
<dbReference type="STRING" id="570521.SAMN04488508_101923"/>
<sequence length="171" mass="19157">MRINKFPLFLFLLAGISLSFWGCERDDICAEGTPTTPMLIIKFLDFDNTSEIKNPVELEVRAVGVENPFNFGTVTDSIMIPLRTNESITEYQLTINSDTTNDEVASNTDTISIQYTPEEEYVSSACGFRVTFQGLSNSPVEAGDDGTWIQDINVERLNVTDETTAHIFIFH</sequence>
<name>A0A1M6BNE4_9FLAO</name>
<evidence type="ECO:0000313" key="2">
    <source>
        <dbReference type="EMBL" id="SHI50174.1"/>
    </source>
</evidence>
<gene>
    <name evidence="2" type="ORF">SAMN04488508_101923</name>
</gene>
<evidence type="ECO:0000256" key="1">
    <source>
        <dbReference type="SAM" id="SignalP"/>
    </source>
</evidence>
<reference evidence="3" key="1">
    <citation type="submission" date="2016-11" db="EMBL/GenBank/DDBJ databases">
        <authorList>
            <person name="Varghese N."/>
            <person name="Submissions S."/>
        </authorList>
    </citation>
    <scope>NUCLEOTIDE SEQUENCE [LARGE SCALE GENOMIC DNA]</scope>
    <source>
        <strain evidence="3">DSM 22623</strain>
    </source>
</reference>
<protein>
    <submittedName>
        <fullName evidence="2">Uncharacterized protein</fullName>
    </submittedName>
</protein>
<dbReference type="OrthoDB" id="663527at2"/>
<dbReference type="RefSeq" id="WP_073314310.1">
    <property type="nucleotide sequence ID" value="NZ_FQYP01000001.1"/>
</dbReference>
<keyword evidence="1" id="KW-0732">Signal</keyword>
<evidence type="ECO:0000313" key="3">
    <source>
        <dbReference type="Proteomes" id="UP000184432"/>
    </source>
</evidence>
<proteinExistence type="predicted"/>
<organism evidence="2 3">
    <name type="scientific">Aquimarina spongiae</name>
    <dbReference type="NCBI Taxonomy" id="570521"/>
    <lineage>
        <taxon>Bacteria</taxon>
        <taxon>Pseudomonadati</taxon>
        <taxon>Bacteroidota</taxon>
        <taxon>Flavobacteriia</taxon>
        <taxon>Flavobacteriales</taxon>
        <taxon>Flavobacteriaceae</taxon>
        <taxon>Aquimarina</taxon>
    </lineage>
</organism>
<feature type="signal peptide" evidence="1">
    <location>
        <begin position="1"/>
        <end position="22"/>
    </location>
</feature>
<dbReference type="InterPro" id="IPR045607">
    <property type="entry name" value="DUF6452"/>
</dbReference>
<feature type="chain" id="PRO_5009916123" evidence="1">
    <location>
        <begin position="23"/>
        <end position="171"/>
    </location>
</feature>
<accession>A0A1M6BNE4</accession>